<evidence type="ECO:0000313" key="2">
    <source>
        <dbReference type="EMBL" id="CAG6398087.1"/>
    </source>
</evidence>
<keyword evidence="3" id="KW-1185">Reference proteome</keyword>
<reference evidence="2" key="1">
    <citation type="submission" date="2021-05" db="EMBL/GenBank/DDBJ databases">
        <authorList>
            <person name="Arsene-Ploetze F."/>
        </authorList>
    </citation>
    <scope>NUCLEOTIDE SEQUENCE</scope>
    <source>
        <strain evidence="2">DSM 42138</strain>
    </source>
</reference>
<sequence>MPGGVLGHHLRTLLGVEEVGGHVVAVSAYLHRAAGRMAQIAVPLRLLAIARGDGPGVARRVTQTGALHISTAVPPEADQPFFHGLLRCFIVQIVLVGHGVPRPPEYAAAVVSGGQEERLAHFGAVGMLDPQAAHRHADVEPTEVLPCLVGRRLRYWLRPRLQGHARVEIVARGDQYKAMSGLPDRPAEVERHPCHFLDRMRSGIVCHHERPADNDRATLTQPTEDSGRPPPGRGPGSR</sequence>
<dbReference type="EMBL" id="CAJSLV010000096">
    <property type="protein sequence ID" value="CAG6398087.1"/>
    <property type="molecule type" value="Genomic_DNA"/>
</dbReference>
<feature type="compositionally biased region" description="Pro residues" evidence="1">
    <location>
        <begin position="228"/>
        <end position="238"/>
    </location>
</feature>
<feature type="region of interest" description="Disordered" evidence="1">
    <location>
        <begin position="208"/>
        <end position="238"/>
    </location>
</feature>
<evidence type="ECO:0000313" key="3">
    <source>
        <dbReference type="Proteomes" id="UP001152519"/>
    </source>
</evidence>
<dbReference type="Proteomes" id="UP001152519">
    <property type="component" value="Unassembled WGS sequence"/>
</dbReference>
<gene>
    <name evidence="2" type="ORF">SCOCK_630032</name>
</gene>
<accession>A0A9W4DZ84</accession>
<proteinExistence type="predicted"/>
<dbReference type="AlphaFoldDB" id="A0A9W4DZ84"/>
<name>A0A9W4DZ84_9ACTN</name>
<comment type="caution">
    <text evidence="2">The sequence shown here is derived from an EMBL/GenBank/DDBJ whole genome shotgun (WGS) entry which is preliminary data.</text>
</comment>
<protein>
    <submittedName>
        <fullName evidence="2">Uncharacterized protein</fullName>
    </submittedName>
</protein>
<evidence type="ECO:0000256" key="1">
    <source>
        <dbReference type="SAM" id="MobiDB-lite"/>
    </source>
</evidence>
<organism evidence="2 3">
    <name type="scientific">Actinacidiphila cocklensis</name>
    <dbReference type="NCBI Taxonomy" id="887465"/>
    <lineage>
        <taxon>Bacteria</taxon>
        <taxon>Bacillati</taxon>
        <taxon>Actinomycetota</taxon>
        <taxon>Actinomycetes</taxon>
        <taxon>Kitasatosporales</taxon>
        <taxon>Streptomycetaceae</taxon>
        <taxon>Actinacidiphila</taxon>
    </lineage>
</organism>